<feature type="signal peptide" evidence="1">
    <location>
        <begin position="1"/>
        <end position="20"/>
    </location>
</feature>
<evidence type="ECO:0000256" key="1">
    <source>
        <dbReference type="SAM" id="SignalP"/>
    </source>
</evidence>
<organism evidence="2 3">
    <name type="scientific">Thermothielavioides terrestris</name>
    <dbReference type="NCBI Taxonomy" id="2587410"/>
    <lineage>
        <taxon>Eukaryota</taxon>
        <taxon>Fungi</taxon>
        <taxon>Dikarya</taxon>
        <taxon>Ascomycota</taxon>
        <taxon>Pezizomycotina</taxon>
        <taxon>Sordariomycetes</taxon>
        <taxon>Sordariomycetidae</taxon>
        <taxon>Sordariales</taxon>
        <taxon>Chaetomiaceae</taxon>
        <taxon>Thermothielavioides</taxon>
    </lineage>
</organism>
<dbReference type="EMBL" id="OUUZ01000013">
    <property type="protein sequence ID" value="SPQ24247.1"/>
    <property type="molecule type" value="Genomic_DNA"/>
</dbReference>
<accession>A0A3S4F4E7</accession>
<reference evidence="2 3" key="1">
    <citation type="submission" date="2018-04" db="EMBL/GenBank/DDBJ databases">
        <authorList>
            <person name="Huttner S."/>
            <person name="Dainat J."/>
        </authorList>
    </citation>
    <scope>NUCLEOTIDE SEQUENCE [LARGE SCALE GENOMIC DNA]</scope>
</reference>
<dbReference type="AlphaFoldDB" id="A0A3S4F4E7"/>
<name>A0A3S4F4E7_9PEZI</name>
<evidence type="ECO:0000313" key="3">
    <source>
        <dbReference type="Proteomes" id="UP000289323"/>
    </source>
</evidence>
<sequence>MMLPLAILPLLFTLPGPAASQDATQEFTGSGEIHVLNSTDVWTATPADRVGCLNVNGQLTLDDCAVFTRLDDLPYTLSTAAGNCSFGNPAMPTNTDSVYGRNAHAWSCADEDFGTVEYYYTINGLNYPFICTGDVDCYYDMVGKVPTEDTAPMPVWQFFWGSEQFDVPPGHWRVLWLWVKVNGTGQGQE</sequence>
<evidence type="ECO:0000313" key="2">
    <source>
        <dbReference type="EMBL" id="SPQ24247.1"/>
    </source>
</evidence>
<keyword evidence="1" id="KW-0732">Signal</keyword>
<gene>
    <name evidence="2" type="ORF">TT172_LOCUS6666</name>
</gene>
<feature type="chain" id="PRO_5018592923" evidence="1">
    <location>
        <begin position="21"/>
        <end position="189"/>
    </location>
</feature>
<proteinExistence type="predicted"/>
<dbReference type="Proteomes" id="UP000289323">
    <property type="component" value="Unassembled WGS sequence"/>
</dbReference>
<protein>
    <submittedName>
        <fullName evidence="2">7d1022b2-4b1d-4734-b944-afbf6bf51705</fullName>
    </submittedName>
</protein>